<sequence length="124" mass="14268">MPHFDFAEVFGEWGKKFHRFPKGGGYYDYANGGKWVPGYGAPVEMEGIIVPMSFEELQLETGGTYTRDDRKIYVRLPAELAIDDRIMHKGLEYRVLEAKPYDEYSDHRIYIAKRVSTKGRGPDA</sequence>
<gene>
    <name evidence="1" type="ORF">PM3016_5439</name>
</gene>
<protein>
    <recommendedName>
        <fullName evidence="3">Phage head-tail adaptor</fullName>
    </recommendedName>
</protein>
<evidence type="ECO:0008006" key="3">
    <source>
        <dbReference type="Google" id="ProtNLM"/>
    </source>
</evidence>
<evidence type="ECO:0000313" key="1">
    <source>
        <dbReference type="EMBL" id="AFC32139.1"/>
    </source>
</evidence>
<dbReference type="KEGG" id="pmq:PM3016_5439"/>
<dbReference type="STRING" id="1116391.PM3016_5439"/>
<accession>H6NDU0</accession>
<keyword evidence="2" id="KW-1185">Reference proteome</keyword>
<dbReference type="HOGENOM" id="CLU_2001591_0_0_9"/>
<proteinExistence type="predicted"/>
<dbReference type="AlphaFoldDB" id="H6NDU0"/>
<reference evidence="1 2" key="1">
    <citation type="journal article" date="2012" name="J. Bacteriol.">
        <title>Complete Genome Sequence of Paenibacillus mucilaginosus 3016, a Bacterium Functional as Microbial Fertilizer.</title>
        <authorList>
            <person name="Ma M."/>
            <person name="Wang Z."/>
            <person name="Li L."/>
            <person name="Jiang X."/>
            <person name="Guan D."/>
            <person name="Cao F."/>
            <person name="Chen H."/>
            <person name="Wang X."/>
            <person name="Shen D."/>
            <person name="Du B."/>
            <person name="Li J."/>
        </authorList>
    </citation>
    <scope>NUCLEOTIDE SEQUENCE [LARGE SCALE GENOMIC DNA]</scope>
    <source>
        <strain evidence="1 2">3016</strain>
    </source>
</reference>
<organism evidence="1 2">
    <name type="scientific">Paenibacillus mucilaginosus 3016</name>
    <dbReference type="NCBI Taxonomy" id="1116391"/>
    <lineage>
        <taxon>Bacteria</taxon>
        <taxon>Bacillati</taxon>
        <taxon>Bacillota</taxon>
        <taxon>Bacilli</taxon>
        <taxon>Bacillales</taxon>
        <taxon>Paenibacillaceae</taxon>
        <taxon>Paenibacillus</taxon>
    </lineage>
</organism>
<dbReference type="EMBL" id="CP003235">
    <property type="protein sequence ID" value="AFC32139.1"/>
    <property type="molecule type" value="Genomic_DNA"/>
</dbReference>
<name>H6NDU0_9BACL</name>
<dbReference type="Proteomes" id="UP000007523">
    <property type="component" value="Chromosome"/>
</dbReference>
<evidence type="ECO:0000313" key="2">
    <source>
        <dbReference type="Proteomes" id="UP000007523"/>
    </source>
</evidence>